<proteinExistence type="predicted"/>
<gene>
    <name evidence="1" type="ORF">JOC58_004098</name>
</gene>
<organism evidence="1 2">
    <name type="scientific">Paenibacillus hunanensis</name>
    <dbReference type="NCBI Taxonomy" id="539262"/>
    <lineage>
        <taxon>Bacteria</taxon>
        <taxon>Bacillati</taxon>
        <taxon>Bacillota</taxon>
        <taxon>Bacilli</taxon>
        <taxon>Bacillales</taxon>
        <taxon>Paenibacillaceae</taxon>
        <taxon>Paenibacillus</taxon>
    </lineage>
</organism>
<name>A0ABU1J3U5_9BACL</name>
<accession>A0ABU1J3U5</accession>
<dbReference type="RefSeq" id="WP_188775007.1">
    <property type="nucleotide sequence ID" value="NZ_BMMB01000003.1"/>
</dbReference>
<protein>
    <recommendedName>
        <fullName evidence="3">SMI1/KNR4 family protein</fullName>
    </recommendedName>
</protein>
<comment type="caution">
    <text evidence="1">The sequence shown here is derived from an EMBL/GenBank/DDBJ whole genome shotgun (WGS) entry which is preliminary data.</text>
</comment>
<dbReference type="EMBL" id="JAVDQH010000023">
    <property type="protein sequence ID" value="MDR6246179.1"/>
    <property type="molecule type" value="Genomic_DNA"/>
</dbReference>
<evidence type="ECO:0008006" key="3">
    <source>
        <dbReference type="Google" id="ProtNLM"/>
    </source>
</evidence>
<sequence length="206" mass="23881">MDTRTVLSQLPSIEQCQHYFRAAAMLDAIIMPEWEYRYYSYNAHWDSGEEMASMRDGEGDHYFALFTGSGLMIKAFEGGIIHPTMQQGMQSVSEQVPETMQAFLSEPAFIGEQVTCLLWHERKETGWRAIGAEVDAGSEWFRLLLEGAAYYHAWAEEYYEVELDRTVIERIFQQEPLTRELAEQLNDELEWDDLQEDIAEIAYPIA</sequence>
<evidence type="ECO:0000313" key="1">
    <source>
        <dbReference type="EMBL" id="MDR6246179.1"/>
    </source>
</evidence>
<keyword evidence="2" id="KW-1185">Reference proteome</keyword>
<reference evidence="1 2" key="1">
    <citation type="submission" date="2023-07" db="EMBL/GenBank/DDBJ databases">
        <title>Genomic Encyclopedia of Type Strains, Phase IV (KMG-IV): sequencing the most valuable type-strain genomes for metagenomic binning, comparative biology and taxonomic classification.</title>
        <authorList>
            <person name="Goeker M."/>
        </authorList>
    </citation>
    <scope>NUCLEOTIDE SEQUENCE [LARGE SCALE GENOMIC DNA]</scope>
    <source>
        <strain evidence="1 2">DSM 22170</strain>
    </source>
</reference>
<dbReference type="Proteomes" id="UP001185028">
    <property type="component" value="Unassembled WGS sequence"/>
</dbReference>
<evidence type="ECO:0000313" key="2">
    <source>
        <dbReference type="Proteomes" id="UP001185028"/>
    </source>
</evidence>